<reference evidence="2 3" key="1">
    <citation type="submission" date="2016-07" db="EMBL/GenBank/DDBJ databases">
        <title>Characterization of isolates of Eisenbergiella tayi derived from blood cultures, using whole genome sequencing.</title>
        <authorList>
            <person name="Burdz T."/>
            <person name="Wiebe D."/>
            <person name="Huynh C."/>
            <person name="Bernard K."/>
        </authorList>
    </citation>
    <scope>NUCLEOTIDE SEQUENCE [LARGE SCALE GENOMIC DNA]</scope>
    <source>
        <strain evidence="2 3">NML 110608</strain>
    </source>
</reference>
<dbReference type="PANTHER" id="PTHR31131:SF6">
    <property type="entry name" value="CASTOR ACT DOMAIN-CONTAINING PROTEIN"/>
    <property type="match status" value="1"/>
</dbReference>
<dbReference type="Gene3D" id="3.30.2130.10">
    <property type="entry name" value="VC0802-like"/>
    <property type="match status" value="1"/>
</dbReference>
<dbReference type="Proteomes" id="UP000094067">
    <property type="component" value="Unassembled WGS sequence"/>
</dbReference>
<dbReference type="InterPro" id="IPR045865">
    <property type="entry name" value="ACT-like_dom_sf"/>
</dbReference>
<sequence length="125" mass="14181">MSELEIKVIDQDFSICKPENLSQIKFEDDYIFIGKTDEELSLVCSTESVPDNTLSRDDGWKAFRIQGVLDFSLIGILSRITTLLADNKIGVFAISTYNTDYILTKKENFEDALQVLSDNGYIIKK</sequence>
<dbReference type="InterPro" id="IPR016540">
    <property type="entry name" value="UCP008459"/>
</dbReference>
<dbReference type="PANTHER" id="PTHR31131">
    <property type="entry name" value="CHROMOSOME 1, WHOLE GENOME SHOTGUN SEQUENCE"/>
    <property type="match status" value="1"/>
</dbReference>
<protein>
    <recommendedName>
        <fullName evidence="1">CASTOR ACT domain-containing protein</fullName>
    </recommendedName>
</protein>
<evidence type="ECO:0000313" key="3">
    <source>
        <dbReference type="Proteomes" id="UP000094067"/>
    </source>
</evidence>
<dbReference type="SUPFAM" id="SSF55021">
    <property type="entry name" value="ACT-like"/>
    <property type="match status" value="2"/>
</dbReference>
<dbReference type="Pfam" id="PF13840">
    <property type="entry name" value="ACT_7"/>
    <property type="match status" value="1"/>
</dbReference>
<gene>
    <name evidence="2" type="ORF">BEI61_05929</name>
</gene>
<feature type="domain" description="CASTOR ACT" evidence="1">
    <location>
        <begin position="57"/>
        <end position="118"/>
    </location>
</feature>
<dbReference type="InterPro" id="IPR051719">
    <property type="entry name" value="CASTOR_mTORC1"/>
</dbReference>
<comment type="caution">
    <text evidence="2">The sequence shown here is derived from an EMBL/GenBank/DDBJ whole genome shotgun (WGS) entry which is preliminary data.</text>
</comment>
<dbReference type="EMBL" id="MCGH01000005">
    <property type="protein sequence ID" value="ODM01930.1"/>
    <property type="molecule type" value="Genomic_DNA"/>
</dbReference>
<dbReference type="PATRIC" id="fig|1432052.4.peg.6562"/>
<accession>A0A1E2ZZL1</accession>
<dbReference type="AlphaFoldDB" id="A0A1E2ZZL1"/>
<evidence type="ECO:0000313" key="2">
    <source>
        <dbReference type="EMBL" id="ODM01930.1"/>
    </source>
</evidence>
<name>A0A1E2ZZL1_9FIRM</name>
<evidence type="ECO:0000259" key="1">
    <source>
        <dbReference type="Pfam" id="PF13840"/>
    </source>
</evidence>
<organism evidence="2 3">
    <name type="scientific">Eisenbergiella tayi</name>
    <dbReference type="NCBI Taxonomy" id="1432052"/>
    <lineage>
        <taxon>Bacteria</taxon>
        <taxon>Bacillati</taxon>
        <taxon>Bacillota</taxon>
        <taxon>Clostridia</taxon>
        <taxon>Lachnospirales</taxon>
        <taxon>Lachnospiraceae</taxon>
        <taxon>Eisenbergiella</taxon>
    </lineage>
</organism>
<proteinExistence type="predicted"/>
<dbReference type="PIRSF" id="PIRSF008459">
    <property type="entry name" value="UCP008459"/>
    <property type="match status" value="1"/>
</dbReference>
<dbReference type="InterPro" id="IPR027795">
    <property type="entry name" value="CASTOR_ACT_dom"/>
</dbReference>